<dbReference type="HOGENOM" id="CLU_3238662_0_0_5"/>
<sequence length="43" mass="4900">MSAWKQRDDHDRGDHGKRSDESDQFDHHVTLHVATHATSSTSL</sequence>
<name>G9AG67_SINF1</name>
<dbReference type="Proteomes" id="UP000007735">
    <property type="component" value="Plasmid pSfHH103e"/>
</dbReference>
<dbReference type="AlphaFoldDB" id="G9AG67"/>
<geneLocation type="plasmid" evidence="2 3">
    <name>pSfHH103e</name>
</geneLocation>
<gene>
    <name evidence="2" type="ordered locus">SFHH103_05585</name>
</gene>
<feature type="compositionally biased region" description="Low complexity" evidence="1">
    <location>
        <begin position="31"/>
        <end position="43"/>
    </location>
</feature>
<organism evidence="2 3">
    <name type="scientific">Sinorhizobium fredii (strain HH103)</name>
    <dbReference type="NCBI Taxonomy" id="1117943"/>
    <lineage>
        <taxon>Bacteria</taxon>
        <taxon>Pseudomonadati</taxon>
        <taxon>Pseudomonadota</taxon>
        <taxon>Alphaproteobacteria</taxon>
        <taxon>Hyphomicrobiales</taxon>
        <taxon>Rhizobiaceae</taxon>
        <taxon>Sinorhizobium/Ensifer group</taxon>
        <taxon>Sinorhizobium</taxon>
    </lineage>
</organism>
<proteinExistence type="predicted"/>
<reference evidence="2 3" key="1">
    <citation type="journal article" date="2012" name="J. Bacteriol.">
        <title>Genome sequence of the soybean symbiont Sinorhizobium fredii HH103.</title>
        <authorList>
            <person name="Weidner S."/>
            <person name="Becker A."/>
            <person name="Bonilla I."/>
            <person name="Jaenicke S."/>
            <person name="Lloret J."/>
            <person name="Margaret I."/>
            <person name="Puhler A."/>
            <person name="Ruiz-Sainz J.E."/>
            <person name="Schneiker-Bekel S."/>
            <person name="Szczepanowski R."/>
            <person name="Vinardell J.M."/>
            <person name="Zehner S."/>
            <person name="Gottfert M."/>
        </authorList>
    </citation>
    <scope>NUCLEOTIDE SEQUENCE [LARGE SCALE GENOMIC DNA]</scope>
    <source>
        <strain evidence="2 3">HH103</strain>
        <plasmid evidence="3">pSfHH103e</plasmid>
    </source>
</reference>
<feature type="region of interest" description="Disordered" evidence="1">
    <location>
        <begin position="1"/>
        <end position="43"/>
    </location>
</feature>
<feature type="compositionally biased region" description="Basic and acidic residues" evidence="1">
    <location>
        <begin position="1"/>
        <end position="29"/>
    </location>
</feature>
<protein>
    <submittedName>
        <fullName evidence="2">Uncharacterized protein</fullName>
    </submittedName>
</protein>
<accession>G9AG67</accession>
<keyword evidence="2" id="KW-0614">Plasmid</keyword>
<evidence type="ECO:0000313" key="3">
    <source>
        <dbReference type="Proteomes" id="UP000007735"/>
    </source>
</evidence>
<evidence type="ECO:0000256" key="1">
    <source>
        <dbReference type="SAM" id="MobiDB-lite"/>
    </source>
</evidence>
<evidence type="ECO:0000313" key="2">
    <source>
        <dbReference type="EMBL" id="CCF00049.1"/>
    </source>
</evidence>
<dbReference type="KEGG" id="sfh:SFHH103_05585"/>
<dbReference type="EMBL" id="HE616899">
    <property type="protein sequence ID" value="CCF00049.1"/>
    <property type="molecule type" value="Genomic_DNA"/>
</dbReference>